<dbReference type="EMBL" id="BMKX01000006">
    <property type="protein sequence ID" value="GGJ65832.1"/>
    <property type="molecule type" value="Genomic_DNA"/>
</dbReference>
<protein>
    <recommendedName>
        <fullName evidence="2">HTH merR-type domain-containing protein</fullName>
    </recommendedName>
</protein>
<dbReference type="GeneID" id="303304938"/>
<name>A0ABQ2DNX4_9MICC</name>
<keyword evidence="4" id="KW-1185">Reference proteome</keyword>
<dbReference type="RefSeq" id="WP_188686103.1">
    <property type="nucleotide sequence ID" value="NZ_BMKX01000006.1"/>
</dbReference>
<dbReference type="Pfam" id="PF13411">
    <property type="entry name" value="MerR_1"/>
    <property type="match status" value="1"/>
</dbReference>
<dbReference type="PANTHER" id="PTHR30204">
    <property type="entry name" value="REDOX-CYCLING DRUG-SENSING TRANSCRIPTIONAL ACTIVATOR SOXR"/>
    <property type="match status" value="1"/>
</dbReference>
<keyword evidence="1" id="KW-0238">DNA-binding</keyword>
<evidence type="ECO:0000313" key="4">
    <source>
        <dbReference type="Proteomes" id="UP000606115"/>
    </source>
</evidence>
<dbReference type="InterPro" id="IPR047057">
    <property type="entry name" value="MerR_fam"/>
</dbReference>
<dbReference type="Proteomes" id="UP000606115">
    <property type="component" value="Unassembled WGS sequence"/>
</dbReference>
<evidence type="ECO:0000313" key="3">
    <source>
        <dbReference type="EMBL" id="GGJ65832.1"/>
    </source>
</evidence>
<proteinExistence type="predicted"/>
<dbReference type="PROSITE" id="PS50937">
    <property type="entry name" value="HTH_MERR_2"/>
    <property type="match status" value="1"/>
</dbReference>
<dbReference type="InterPro" id="IPR009061">
    <property type="entry name" value="DNA-bd_dom_put_sf"/>
</dbReference>
<feature type="domain" description="HTH merR-type" evidence="2">
    <location>
        <begin position="1"/>
        <end position="72"/>
    </location>
</feature>
<dbReference type="InterPro" id="IPR000551">
    <property type="entry name" value="MerR-type_HTH_dom"/>
</dbReference>
<dbReference type="Gene3D" id="1.10.1660.10">
    <property type="match status" value="1"/>
</dbReference>
<reference evidence="4" key="1">
    <citation type="journal article" date="2019" name="Int. J. Syst. Evol. Microbiol.">
        <title>The Global Catalogue of Microorganisms (GCM) 10K type strain sequencing project: providing services to taxonomists for standard genome sequencing and annotation.</title>
        <authorList>
            <consortium name="The Broad Institute Genomics Platform"/>
            <consortium name="The Broad Institute Genome Sequencing Center for Infectious Disease"/>
            <person name="Wu L."/>
            <person name="Ma J."/>
        </authorList>
    </citation>
    <scope>NUCLEOTIDE SEQUENCE [LARGE SCALE GENOMIC DNA]</scope>
    <source>
        <strain evidence="4">CGMCC 1.3685</strain>
    </source>
</reference>
<gene>
    <name evidence="3" type="ORF">GCM10007173_25890</name>
</gene>
<dbReference type="SMART" id="SM00422">
    <property type="entry name" value="HTH_MERR"/>
    <property type="match status" value="1"/>
</dbReference>
<dbReference type="PANTHER" id="PTHR30204:SF97">
    <property type="entry name" value="MERR FAMILY REGULATORY PROTEIN"/>
    <property type="match status" value="1"/>
</dbReference>
<evidence type="ECO:0000256" key="1">
    <source>
        <dbReference type="ARBA" id="ARBA00023125"/>
    </source>
</evidence>
<organism evidence="3 4">
    <name type="scientific">Glutamicibacter ardleyensis</name>
    <dbReference type="NCBI Taxonomy" id="225894"/>
    <lineage>
        <taxon>Bacteria</taxon>
        <taxon>Bacillati</taxon>
        <taxon>Actinomycetota</taxon>
        <taxon>Actinomycetes</taxon>
        <taxon>Micrococcales</taxon>
        <taxon>Micrococcaceae</taxon>
        <taxon>Glutamicibacter</taxon>
    </lineage>
</organism>
<sequence length="333" mass="37542">MEYSIGEFATLMNVTVKALHHYEKIGLLKPARVDQLTGYRKYDSSQFEIMMQVREYQGLGLTLAGIKRVIVDDVDDDTFESILRSKQGSLHERIMKDLETYSVLAARLGAEDDLSQFAAMQSTRIIMDCIYPMPPRVSGCLRPSPPHIRGQEKTSGPKRTLLSISIRLASRTVGNLKHTTQELAERLLPQNASETLKQQIWYWIETTDDPSEGPFRMHAGLEESVHFTGRTDLIKINFMDSGMAFTGHGFSALGVGQWKKMTQHVHHEMFNQAVLPVGPFFVQLNEKSGYSGGSLAYQGGMIDESFVDYEANIEDEDYADGATNPFAHWYTNM</sequence>
<evidence type="ECO:0000259" key="2">
    <source>
        <dbReference type="PROSITE" id="PS50937"/>
    </source>
</evidence>
<comment type="caution">
    <text evidence="3">The sequence shown here is derived from an EMBL/GenBank/DDBJ whole genome shotgun (WGS) entry which is preliminary data.</text>
</comment>
<dbReference type="SUPFAM" id="SSF46955">
    <property type="entry name" value="Putative DNA-binding domain"/>
    <property type="match status" value="1"/>
</dbReference>
<accession>A0ABQ2DNX4</accession>